<evidence type="ECO:0000313" key="6">
    <source>
        <dbReference type="Proteomes" id="UP000195667"/>
    </source>
</evidence>
<keyword evidence="6" id="KW-1185">Reference proteome</keyword>
<dbReference type="InterPro" id="IPR036388">
    <property type="entry name" value="WH-like_DNA-bd_sf"/>
</dbReference>
<dbReference type="AlphaFoldDB" id="A0A1R4HEM0"/>
<dbReference type="SMART" id="SM00347">
    <property type="entry name" value="HTH_MARR"/>
    <property type="match status" value="1"/>
</dbReference>
<dbReference type="InterPro" id="IPR000835">
    <property type="entry name" value="HTH_MarR-typ"/>
</dbReference>
<dbReference type="Proteomes" id="UP000195667">
    <property type="component" value="Unassembled WGS sequence"/>
</dbReference>
<evidence type="ECO:0000259" key="4">
    <source>
        <dbReference type="PROSITE" id="PS50995"/>
    </source>
</evidence>
<reference evidence="6" key="1">
    <citation type="submission" date="2017-02" db="EMBL/GenBank/DDBJ databases">
        <authorList>
            <person name="Daims H."/>
        </authorList>
    </citation>
    <scope>NUCLEOTIDE SEQUENCE [LARGE SCALE GENOMIC DNA]</scope>
</reference>
<dbReference type="Pfam" id="PF12802">
    <property type="entry name" value="MarR_2"/>
    <property type="match status" value="1"/>
</dbReference>
<feature type="domain" description="HTH marR-type" evidence="4">
    <location>
        <begin position="17"/>
        <end position="148"/>
    </location>
</feature>
<dbReference type="GO" id="GO:0003677">
    <property type="term" value="F:DNA binding"/>
    <property type="evidence" value="ECO:0007669"/>
    <property type="project" value="UniProtKB-KW"/>
</dbReference>
<evidence type="ECO:0000313" key="5">
    <source>
        <dbReference type="EMBL" id="SJM94663.1"/>
    </source>
</evidence>
<dbReference type="GO" id="GO:0003700">
    <property type="term" value="F:DNA-binding transcription factor activity"/>
    <property type="evidence" value="ECO:0007669"/>
    <property type="project" value="InterPro"/>
</dbReference>
<dbReference type="PROSITE" id="PS50995">
    <property type="entry name" value="HTH_MARR_2"/>
    <property type="match status" value="1"/>
</dbReference>
<keyword evidence="3" id="KW-0804">Transcription</keyword>
<name>A0A1R4HEM0_9GAMM</name>
<dbReference type="PANTHER" id="PTHR42756:SF1">
    <property type="entry name" value="TRANSCRIPTIONAL REPRESSOR OF EMRAB OPERON"/>
    <property type="match status" value="1"/>
</dbReference>
<proteinExistence type="predicted"/>
<sequence>MSDITESQKMPDFLCCVDCIGFNLRKATRAVTQLYDETLRPSGIRGTQHSLLVVLKIIGPVLVTDLAEKIVMDRTTLSRNLEVMEKQGLVNVAPGEDRRTRWVTITEPGSAVLLEAYPLWQQAQAKIRESMGEERLQVLMADLSALIDVSQAR</sequence>
<gene>
    <name evidence="5" type="ORF">CRENPOLYSF1_570018</name>
</gene>
<protein>
    <submittedName>
        <fullName evidence="5">Transcriptional regulator, MarR family</fullName>
    </submittedName>
</protein>
<dbReference type="Gene3D" id="1.10.10.10">
    <property type="entry name" value="Winged helix-like DNA-binding domain superfamily/Winged helix DNA-binding domain"/>
    <property type="match status" value="1"/>
</dbReference>
<evidence type="ECO:0000256" key="3">
    <source>
        <dbReference type="ARBA" id="ARBA00023163"/>
    </source>
</evidence>
<keyword evidence="1" id="KW-0805">Transcription regulation</keyword>
<organism evidence="5 6">
    <name type="scientific">Crenothrix polyspora</name>
    <dbReference type="NCBI Taxonomy" id="360316"/>
    <lineage>
        <taxon>Bacteria</taxon>
        <taxon>Pseudomonadati</taxon>
        <taxon>Pseudomonadota</taxon>
        <taxon>Gammaproteobacteria</taxon>
        <taxon>Methylococcales</taxon>
        <taxon>Crenotrichaceae</taxon>
        <taxon>Crenothrix</taxon>
    </lineage>
</organism>
<evidence type="ECO:0000256" key="1">
    <source>
        <dbReference type="ARBA" id="ARBA00023015"/>
    </source>
</evidence>
<evidence type="ECO:0000256" key="2">
    <source>
        <dbReference type="ARBA" id="ARBA00023125"/>
    </source>
</evidence>
<dbReference type="InterPro" id="IPR036390">
    <property type="entry name" value="WH_DNA-bd_sf"/>
</dbReference>
<dbReference type="RefSeq" id="WP_176371128.1">
    <property type="nucleotide sequence ID" value="NZ_FUKI01000134.1"/>
</dbReference>
<keyword evidence="2" id="KW-0238">DNA-binding</keyword>
<accession>A0A1R4HEM0</accession>
<dbReference type="EMBL" id="FUKI01000134">
    <property type="protein sequence ID" value="SJM94663.1"/>
    <property type="molecule type" value="Genomic_DNA"/>
</dbReference>
<dbReference type="SUPFAM" id="SSF46785">
    <property type="entry name" value="Winged helix' DNA-binding domain"/>
    <property type="match status" value="1"/>
</dbReference>
<dbReference type="PANTHER" id="PTHR42756">
    <property type="entry name" value="TRANSCRIPTIONAL REGULATOR, MARR"/>
    <property type="match status" value="1"/>
</dbReference>